<evidence type="ECO:0000313" key="4">
    <source>
        <dbReference type="EMBL" id="TGB05305.1"/>
    </source>
</evidence>
<feature type="coiled-coil region" evidence="1">
    <location>
        <begin position="287"/>
        <end position="397"/>
    </location>
</feature>
<keyword evidence="5" id="KW-1185">Reference proteome</keyword>
<dbReference type="InterPro" id="IPR038734">
    <property type="entry name" value="YhaN_AAA"/>
</dbReference>
<feature type="domain" description="YhaN AAA" evidence="3">
    <location>
        <begin position="3"/>
        <end position="202"/>
    </location>
</feature>
<protein>
    <recommendedName>
        <fullName evidence="3">YhaN AAA domain-containing protein</fullName>
    </recommendedName>
</protein>
<dbReference type="Proteomes" id="UP000297982">
    <property type="component" value="Unassembled WGS sequence"/>
</dbReference>
<proteinExistence type="predicted"/>
<organism evidence="4 5">
    <name type="scientific">Halobacillus salinus</name>
    <dbReference type="NCBI Taxonomy" id="192814"/>
    <lineage>
        <taxon>Bacteria</taxon>
        <taxon>Bacillati</taxon>
        <taxon>Bacillota</taxon>
        <taxon>Bacilli</taxon>
        <taxon>Bacillales</taxon>
        <taxon>Bacillaceae</taxon>
        <taxon>Halobacillus</taxon>
    </lineage>
</organism>
<reference evidence="4 5" key="1">
    <citation type="journal article" date="2003" name="Int. J. Syst. Evol. Microbiol.">
        <title>Halobacillus salinus sp. nov., isolated from a salt lake on the coast of the East Sea in Korea.</title>
        <authorList>
            <person name="Yoon J.H."/>
            <person name="Kang K.H."/>
            <person name="Park Y.H."/>
        </authorList>
    </citation>
    <scope>NUCLEOTIDE SEQUENCE [LARGE SCALE GENOMIC DNA]</scope>
    <source>
        <strain evidence="4 5">HSL-3</strain>
    </source>
</reference>
<dbReference type="PANTHER" id="PTHR41259:SF1">
    <property type="entry name" value="DOUBLE-STRAND BREAK REPAIR RAD50 ATPASE, PUTATIVE-RELATED"/>
    <property type="match status" value="1"/>
</dbReference>
<dbReference type="AlphaFoldDB" id="A0A4Z0H965"/>
<evidence type="ECO:0000256" key="1">
    <source>
        <dbReference type="SAM" id="Coils"/>
    </source>
</evidence>
<keyword evidence="2" id="KW-0812">Transmembrane</keyword>
<accession>A0A4Z0H965</accession>
<keyword evidence="1" id="KW-0175">Coiled coil</keyword>
<sequence>MEMKIVKATVYGFGKWKNESFHFDIKRMTAVTGKNEAGKSTLQQFLLYMLFGLPPKQRAFFKPKTGGPVGGQLIVEIDSLGEVIIERVEDIRSGEAVCKLPSGDEMGEEWLLDRLKGTNREMFHSIFSFSAQDLLDIHQLSGHELGEVLLNIGLTGSDYIYQTERWLEKNAMDRFKPKGKKPLLNQQLERVEQLAKEQSEKEKEIKKYEGLKEKQYTLERQIEDDTGQMSHLRQELSRSEQLHKALPVLNEYHQKRVAGIKSVPFPENGSIRYQQVKEAILPLQSQANLIENTLQKVRGERQSLEAEQVDESVLKEGEHWLFAQSSYDHMCREMESLENRALRLQEQIEQELIQLDLGIKKEELTNYSLPFYAEDTWRSLQEESKTLQAEEEQLSDEWRKLRAHQERLSDQIAAIESNMLSDQELEDATRAVDHAFSQSSRKRSNSKSQQKKVRLIAASSLLLLVMGWLFTSITEMVGGIFTLVGIGLAAYALWVLTKSAPPSDETAVHSIELDEYRRKLNTYDQQKSEWSHLQDQWKMANHEDIQLEERRNHMIQKGKRLESRLSEQEQLYPFLTKVSIEHWGQLFRLFSQAQEKQSEWEQVQADLQTRRMEIDRLNSGLKAFYHVNKWEWNQKKMSDAFEQVRKWVADQKEIHNQLKRIRQQEGEEQQRQSELQIQLETLEDERLDLFEKAEVTDEESFYHQLTKYEKHKANIEAADDLKRQLNRMLSEDEQTNFGVWNESIDESKVKVKIEELTQDRERVEESLLYHQQELADCKSQLAVLESSEDLSRSLHHLEAERNTLNEQAREWAVYQVALNLLQQTKTKYKERYLPEVIMSAARYFSRLTSYQYREVRLSHESETLIVEHENRQRYTVEELSRGTQDQLYISIRLALGELMSTTISLPFIIDDAFVNFDEDRQDEMFAILHELSYDHQVIFMTWRTESPRFIDRVSIQHLS</sequence>
<keyword evidence="2" id="KW-0472">Membrane</keyword>
<feature type="coiled-coil region" evidence="1">
    <location>
        <begin position="181"/>
        <end position="214"/>
    </location>
</feature>
<evidence type="ECO:0000256" key="2">
    <source>
        <dbReference type="SAM" id="Phobius"/>
    </source>
</evidence>
<keyword evidence="2" id="KW-1133">Transmembrane helix</keyword>
<dbReference type="InterPro" id="IPR027417">
    <property type="entry name" value="P-loop_NTPase"/>
</dbReference>
<comment type="caution">
    <text evidence="4">The sequence shown here is derived from an EMBL/GenBank/DDBJ whole genome shotgun (WGS) entry which is preliminary data.</text>
</comment>
<dbReference type="Pfam" id="PF13514">
    <property type="entry name" value="AAA_27"/>
    <property type="match status" value="1"/>
</dbReference>
<dbReference type="STRING" id="192814.GCA_900166575_02395"/>
<name>A0A4Z0H965_9BACI</name>
<feature type="transmembrane region" description="Helical" evidence="2">
    <location>
        <begin position="476"/>
        <end position="496"/>
    </location>
</feature>
<feature type="transmembrane region" description="Helical" evidence="2">
    <location>
        <begin position="453"/>
        <end position="470"/>
    </location>
</feature>
<dbReference type="PANTHER" id="PTHR41259">
    <property type="entry name" value="DOUBLE-STRAND BREAK REPAIR RAD50 ATPASE, PUTATIVE-RELATED"/>
    <property type="match status" value="1"/>
</dbReference>
<dbReference type="Gene3D" id="3.40.50.300">
    <property type="entry name" value="P-loop containing nucleotide triphosphate hydrolases"/>
    <property type="match status" value="2"/>
</dbReference>
<feature type="coiled-coil region" evidence="1">
    <location>
        <begin position="665"/>
        <end position="807"/>
    </location>
</feature>
<gene>
    <name evidence="4" type="ORF">E4663_10045</name>
</gene>
<dbReference type="EMBL" id="SRJC01000001">
    <property type="protein sequence ID" value="TGB05305.1"/>
    <property type="molecule type" value="Genomic_DNA"/>
</dbReference>
<evidence type="ECO:0000313" key="5">
    <source>
        <dbReference type="Proteomes" id="UP000297982"/>
    </source>
</evidence>
<dbReference type="SUPFAM" id="SSF52540">
    <property type="entry name" value="P-loop containing nucleoside triphosphate hydrolases"/>
    <property type="match status" value="1"/>
</dbReference>
<evidence type="ECO:0000259" key="3">
    <source>
        <dbReference type="Pfam" id="PF13514"/>
    </source>
</evidence>